<dbReference type="SUPFAM" id="SSF56784">
    <property type="entry name" value="HAD-like"/>
    <property type="match status" value="1"/>
</dbReference>
<proteinExistence type="inferred from homology"/>
<comment type="similarity">
    <text evidence="2">Belongs to the KdsC family.</text>
</comment>
<keyword evidence="5 7" id="KW-0378">Hydrolase</keyword>
<dbReference type="EMBL" id="JAUEDK010000071">
    <property type="protein sequence ID" value="MDN0077503.1"/>
    <property type="molecule type" value="Genomic_DNA"/>
</dbReference>
<dbReference type="PIRSF" id="PIRSF006118">
    <property type="entry name" value="KDO8-P_Ptase"/>
    <property type="match status" value="1"/>
</dbReference>
<evidence type="ECO:0000256" key="5">
    <source>
        <dbReference type="ARBA" id="ARBA00022801"/>
    </source>
</evidence>
<gene>
    <name evidence="7" type="ORF">QU481_22010</name>
</gene>
<dbReference type="RefSeq" id="WP_289832136.1">
    <property type="nucleotide sequence ID" value="NZ_JAUEDK010000071.1"/>
</dbReference>
<organism evidence="7 8">
    <name type="scientific">Crenobacter oryzisoli</name>
    <dbReference type="NCBI Taxonomy" id="3056844"/>
    <lineage>
        <taxon>Bacteria</taxon>
        <taxon>Pseudomonadati</taxon>
        <taxon>Pseudomonadota</taxon>
        <taxon>Betaproteobacteria</taxon>
        <taxon>Neisseriales</taxon>
        <taxon>Neisseriaceae</taxon>
        <taxon>Crenobacter</taxon>
    </lineage>
</organism>
<evidence type="ECO:0000256" key="6">
    <source>
        <dbReference type="ARBA" id="ARBA00022842"/>
    </source>
</evidence>
<comment type="subunit">
    <text evidence="3">Homotetramer.</text>
</comment>
<sequence>MKPFFELARRVKLLVMDVDGVLTDGSIFITASGEEIKAFNTLDGHGLKMLQATGVKLAIITGRDAPGVAHRARGLGIDYYYAGIQDKRAALAKLLDESGVSADECAYIGDDVVDLPVMRRVALAAAVPESPSLVRQHAHYVTGASGGRGAVRELAELIMQAQGTFGAAMEPYLA</sequence>
<evidence type="ECO:0000256" key="4">
    <source>
        <dbReference type="ARBA" id="ARBA00022723"/>
    </source>
</evidence>
<evidence type="ECO:0000256" key="2">
    <source>
        <dbReference type="ARBA" id="ARBA00005893"/>
    </source>
</evidence>
<keyword evidence="6" id="KW-0460">Magnesium</keyword>
<dbReference type="InterPro" id="IPR023214">
    <property type="entry name" value="HAD_sf"/>
</dbReference>
<keyword evidence="4" id="KW-0479">Metal-binding</keyword>
<comment type="cofactor">
    <cofactor evidence="1">
        <name>Mg(2+)</name>
        <dbReference type="ChEBI" id="CHEBI:18420"/>
    </cofactor>
</comment>
<name>A0ABT7XUQ0_9NEIS</name>
<comment type="caution">
    <text evidence="7">The sequence shown here is derived from an EMBL/GenBank/DDBJ whole genome shotgun (WGS) entry which is preliminary data.</text>
</comment>
<dbReference type="InterPro" id="IPR006549">
    <property type="entry name" value="HAD-SF_hydro_IIIA"/>
</dbReference>
<dbReference type="SFLD" id="SFLDG01138">
    <property type="entry name" value="C1.6.2:_Deoxy-d-mannose-octulo"/>
    <property type="match status" value="1"/>
</dbReference>
<dbReference type="InterPro" id="IPR010023">
    <property type="entry name" value="KdsC_fam"/>
</dbReference>
<dbReference type="SFLD" id="SFLDG01136">
    <property type="entry name" value="C1.6:_Phosphoserine_Phosphatas"/>
    <property type="match status" value="1"/>
</dbReference>
<dbReference type="CDD" id="cd01630">
    <property type="entry name" value="HAD_KDO-like"/>
    <property type="match status" value="1"/>
</dbReference>
<keyword evidence="8" id="KW-1185">Reference proteome</keyword>
<dbReference type="PANTHER" id="PTHR21485">
    <property type="entry name" value="HAD SUPERFAMILY MEMBERS CMAS AND KDSC"/>
    <property type="match status" value="1"/>
</dbReference>
<dbReference type="Proteomes" id="UP001168540">
    <property type="component" value="Unassembled WGS sequence"/>
</dbReference>
<dbReference type="Gene3D" id="3.40.50.1000">
    <property type="entry name" value="HAD superfamily/HAD-like"/>
    <property type="match status" value="1"/>
</dbReference>
<evidence type="ECO:0000256" key="1">
    <source>
        <dbReference type="ARBA" id="ARBA00001946"/>
    </source>
</evidence>
<dbReference type="NCBIfam" id="TIGR01662">
    <property type="entry name" value="HAD-SF-IIIA"/>
    <property type="match status" value="1"/>
</dbReference>
<dbReference type="GO" id="GO:0016787">
    <property type="term" value="F:hydrolase activity"/>
    <property type="evidence" value="ECO:0007669"/>
    <property type="project" value="UniProtKB-KW"/>
</dbReference>
<dbReference type="Pfam" id="PF00702">
    <property type="entry name" value="Hydrolase"/>
    <property type="match status" value="1"/>
</dbReference>
<dbReference type="InterPro" id="IPR050793">
    <property type="entry name" value="CMP-NeuNAc_synthase"/>
</dbReference>
<protein>
    <submittedName>
        <fullName evidence="7">HAD family hydrolase</fullName>
    </submittedName>
</protein>
<dbReference type="InterPro" id="IPR036412">
    <property type="entry name" value="HAD-like_sf"/>
</dbReference>
<evidence type="ECO:0000256" key="3">
    <source>
        <dbReference type="ARBA" id="ARBA00011881"/>
    </source>
</evidence>
<accession>A0ABT7XUQ0</accession>
<evidence type="ECO:0000313" key="8">
    <source>
        <dbReference type="Proteomes" id="UP001168540"/>
    </source>
</evidence>
<reference evidence="7" key="1">
    <citation type="submission" date="2023-06" db="EMBL/GenBank/DDBJ databases">
        <authorList>
            <person name="Zhang S."/>
        </authorList>
    </citation>
    <scope>NUCLEOTIDE SEQUENCE</scope>
    <source>
        <strain evidence="7">SG2303</strain>
    </source>
</reference>
<evidence type="ECO:0000313" key="7">
    <source>
        <dbReference type="EMBL" id="MDN0077503.1"/>
    </source>
</evidence>
<dbReference type="PANTHER" id="PTHR21485:SF3">
    <property type="entry name" value="N-ACYLNEURAMINATE CYTIDYLYLTRANSFERASE"/>
    <property type="match status" value="1"/>
</dbReference>
<dbReference type="SFLD" id="SFLDS00003">
    <property type="entry name" value="Haloacid_Dehalogenase"/>
    <property type="match status" value="1"/>
</dbReference>
<dbReference type="NCBIfam" id="TIGR01670">
    <property type="entry name" value="KdsC-phosphatas"/>
    <property type="match status" value="1"/>
</dbReference>